<proteinExistence type="predicted"/>
<keyword evidence="1" id="KW-0805">Transcription regulation</keyword>
<keyword evidence="2" id="KW-0238">DNA-binding</keyword>
<evidence type="ECO:0000313" key="6">
    <source>
        <dbReference type="EMBL" id="MBE1537314.1"/>
    </source>
</evidence>
<dbReference type="SUPFAM" id="SSF53822">
    <property type="entry name" value="Periplasmic binding protein-like I"/>
    <property type="match status" value="1"/>
</dbReference>
<evidence type="ECO:0000256" key="4">
    <source>
        <dbReference type="SAM" id="MobiDB-lite"/>
    </source>
</evidence>
<dbReference type="SMART" id="SM00354">
    <property type="entry name" value="HTH_LACI"/>
    <property type="match status" value="1"/>
</dbReference>
<evidence type="ECO:0000256" key="1">
    <source>
        <dbReference type="ARBA" id="ARBA00023015"/>
    </source>
</evidence>
<dbReference type="Gene3D" id="3.40.50.2300">
    <property type="match status" value="2"/>
</dbReference>
<dbReference type="Pfam" id="PF00356">
    <property type="entry name" value="LacI"/>
    <property type="match status" value="1"/>
</dbReference>
<keyword evidence="3" id="KW-0804">Transcription</keyword>
<keyword evidence="7" id="KW-1185">Reference proteome</keyword>
<gene>
    <name evidence="6" type="ORF">H4W34_007147</name>
</gene>
<dbReference type="RefSeq" id="WP_404800208.1">
    <property type="nucleotide sequence ID" value="NZ_JADBDZ010000001.1"/>
</dbReference>
<evidence type="ECO:0000259" key="5">
    <source>
        <dbReference type="PROSITE" id="PS50932"/>
    </source>
</evidence>
<evidence type="ECO:0000256" key="3">
    <source>
        <dbReference type="ARBA" id="ARBA00023163"/>
    </source>
</evidence>
<dbReference type="PANTHER" id="PTHR30146">
    <property type="entry name" value="LACI-RELATED TRANSCRIPTIONAL REPRESSOR"/>
    <property type="match status" value="1"/>
</dbReference>
<dbReference type="EMBL" id="JADBDZ010000001">
    <property type="protein sequence ID" value="MBE1537314.1"/>
    <property type="molecule type" value="Genomic_DNA"/>
</dbReference>
<feature type="compositionally biased region" description="Low complexity" evidence="4">
    <location>
        <begin position="15"/>
        <end position="27"/>
    </location>
</feature>
<comment type="caution">
    <text evidence="6">The sequence shown here is derived from an EMBL/GenBank/DDBJ whole genome shotgun (WGS) entry which is preliminary data.</text>
</comment>
<dbReference type="PROSITE" id="PS50932">
    <property type="entry name" value="HTH_LACI_2"/>
    <property type="match status" value="1"/>
</dbReference>
<dbReference type="CDD" id="cd01392">
    <property type="entry name" value="HTH_LacI"/>
    <property type="match status" value="1"/>
</dbReference>
<name>A0ABR9K3X9_9ACTN</name>
<dbReference type="SUPFAM" id="SSF47413">
    <property type="entry name" value="lambda repressor-like DNA-binding domains"/>
    <property type="match status" value="1"/>
</dbReference>
<accession>A0ABR9K3X9</accession>
<evidence type="ECO:0000313" key="7">
    <source>
        <dbReference type="Proteomes" id="UP000627838"/>
    </source>
</evidence>
<feature type="region of interest" description="Disordered" evidence="4">
    <location>
        <begin position="352"/>
        <end position="372"/>
    </location>
</feature>
<organism evidence="6 7">
    <name type="scientific">Actinomadura algeriensis</name>
    <dbReference type="NCBI Taxonomy" id="1679523"/>
    <lineage>
        <taxon>Bacteria</taxon>
        <taxon>Bacillati</taxon>
        <taxon>Actinomycetota</taxon>
        <taxon>Actinomycetes</taxon>
        <taxon>Streptosporangiales</taxon>
        <taxon>Thermomonosporaceae</taxon>
        <taxon>Actinomadura</taxon>
    </lineage>
</organism>
<dbReference type="Gene3D" id="1.10.260.40">
    <property type="entry name" value="lambda repressor-like DNA-binding domains"/>
    <property type="match status" value="1"/>
</dbReference>
<dbReference type="InterPro" id="IPR046335">
    <property type="entry name" value="LacI/GalR-like_sensor"/>
</dbReference>
<feature type="domain" description="HTH lacI-type" evidence="5">
    <location>
        <begin position="30"/>
        <end position="84"/>
    </location>
</feature>
<dbReference type="InterPro" id="IPR000843">
    <property type="entry name" value="HTH_LacI"/>
</dbReference>
<dbReference type="CDD" id="cd06293">
    <property type="entry name" value="PBP1_LacI-like"/>
    <property type="match status" value="1"/>
</dbReference>
<dbReference type="Proteomes" id="UP000627838">
    <property type="component" value="Unassembled WGS sequence"/>
</dbReference>
<evidence type="ECO:0000256" key="2">
    <source>
        <dbReference type="ARBA" id="ARBA00023125"/>
    </source>
</evidence>
<reference evidence="6 7" key="1">
    <citation type="submission" date="2020-10" db="EMBL/GenBank/DDBJ databases">
        <title>Sequencing the genomes of 1000 actinobacteria strains.</title>
        <authorList>
            <person name="Klenk H.-P."/>
        </authorList>
    </citation>
    <scope>NUCLEOTIDE SEQUENCE [LARGE SCALE GENOMIC DNA]</scope>
    <source>
        <strain evidence="6 7">DSM 46744</strain>
    </source>
</reference>
<sequence>MSTEGTGRPGGGSGAARSTGARPAGARPTVGIKQVAAHAGVSPGTVSNVLNRPERVAEATRARVEQAIVELGFVRNGSASTLRAGHSSTIGLMVLDLANPFFTDLARGVEDVASERGYAVILASSAESDERERRNLRVLAEQRVRGVLLTPVGDDGANADTLRDRGVPVVLLDHPTPRANQCSVAVDDVAGGELAAGRLLDDGARTLAYVAGPSVLRQCADRRKGALRALKAAGLARDTLREVTVPAMNARSGQEAARRLLADGRPLPDAVFCANDLLALGVQRELLQAGVKVPTDVAIMGYDDIEFSAAAAVPLSSVRQPTYQLGRIATELLLEECDDEGAGHAHQQVMFQPELVVRESSRPAGAPKGERE</sequence>
<dbReference type="PANTHER" id="PTHR30146:SF109">
    <property type="entry name" value="HTH-TYPE TRANSCRIPTIONAL REGULATOR GALS"/>
    <property type="match status" value="1"/>
</dbReference>
<dbReference type="InterPro" id="IPR010982">
    <property type="entry name" value="Lambda_DNA-bd_dom_sf"/>
</dbReference>
<feature type="region of interest" description="Disordered" evidence="4">
    <location>
        <begin position="1"/>
        <end position="27"/>
    </location>
</feature>
<dbReference type="Pfam" id="PF13377">
    <property type="entry name" value="Peripla_BP_3"/>
    <property type="match status" value="1"/>
</dbReference>
<protein>
    <submittedName>
        <fullName evidence="6">LacI family transcriptional regulator</fullName>
    </submittedName>
</protein>
<dbReference type="InterPro" id="IPR028082">
    <property type="entry name" value="Peripla_BP_I"/>
</dbReference>